<dbReference type="EMBL" id="QZKU01000063">
    <property type="protein sequence ID" value="RJP21916.1"/>
    <property type="molecule type" value="Genomic_DNA"/>
</dbReference>
<comment type="similarity">
    <text evidence="10">Belongs to the MnmA/TRMU family.</text>
</comment>
<dbReference type="InterPro" id="IPR014729">
    <property type="entry name" value="Rossmann-like_a/b/a_fold"/>
</dbReference>
<keyword evidence="3 10" id="KW-0808">Transferase</keyword>
<dbReference type="NCBIfam" id="NF001138">
    <property type="entry name" value="PRK00143.1"/>
    <property type="match status" value="1"/>
</dbReference>
<dbReference type="PANTHER" id="PTHR11933:SF5">
    <property type="entry name" value="MITOCHONDRIAL TRNA-SPECIFIC 2-THIOURIDYLASE 1"/>
    <property type="match status" value="1"/>
</dbReference>
<comment type="subcellular location">
    <subcellularLocation>
        <location evidence="10">Cytoplasm</location>
    </subcellularLocation>
</comment>
<dbReference type="GO" id="GO:0005737">
    <property type="term" value="C:cytoplasm"/>
    <property type="evidence" value="ECO:0007669"/>
    <property type="project" value="UniProtKB-SubCell"/>
</dbReference>
<evidence type="ECO:0000313" key="14">
    <source>
        <dbReference type="Proteomes" id="UP000265882"/>
    </source>
</evidence>
<evidence type="ECO:0000259" key="11">
    <source>
        <dbReference type="Pfam" id="PF20258"/>
    </source>
</evidence>
<dbReference type="InterPro" id="IPR046885">
    <property type="entry name" value="MnmA-like_C"/>
</dbReference>
<dbReference type="SUPFAM" id="SSF52402">
    <property type="entry name" value="Adenine nucleotide alpha hydrolases-like"/>
    <property type="match status" value="1"/>
</dbReference>
<dbReference type="InterPro" id="IPR004506">
    <property type="entry name" value="MnmA-like"/>
</dbReference>
<evidence type="ECO:0000256" key="8">
    <source>
        <dbReference type="ARBA" id="ARBA00023157"/>
    </source>
</evidence>
<feature type="region of interest" description="Interaction with tRNA" evidence="10">
    <location>
        <begin position="150"/>
        <end position="152"/>
    </location>
</feature>
<dbReference type="GO" id="GO:0002143">
    <property type="term" value="P:tRNA wobble position uridine thiolation"/>
    <property type="evidence" value="ECO:0007669"/>
    <property type="project" value="TreeGrafter"/>
</dbReference>
<dbReference type="FunFam" id="2.40.30.10:FF:000023">
    <property type="entry name" value="tRNA-specific 2-thiouridylase MnmA"/>
    <property type="match status" value="1"/>
</dbReference>
<gene>
    <name evidence="10 13" type="primary">mnmA</name>
    <name evidence="13" type="ORF">C4520_08955</name>
</gene>
<dbReference type="EC" id="2.8.1.13" evidence="10"/>
<reference evidence="13 14" key="1">
    <citation type="journal article" date="2017" name="ISME J.">
        <title>Energy and carbon metabolisms in a deep terrestrial subsurface fluid microbial community.</title>
        <authorList>
            <person name="Momper L."/>
            <person name="Jungbluth S.P."/>
            <person name="Lee M.D."/>
            <person name="Amend J.P."/>
        </authorList>
    </citation>
    <scope>NUCLEOTIDE SEQUENCE [LARGE SCALE GENOMIC DNA]</scope>
    <source>
        <strain evidence="13">SURF_5</strain>
    </source>
</reference>
<keyword evidence="4 10" id="KW-0819">tRNA processing</keyword>
<evidence type="ECO:0000256" key="5">
    <source>
        <dbReference type="ARBA" id="ARBA00022741"/>
    </source>
</evidence>
<dbReference type="Pfam" id="PF20259">
    <property type="entry name" value="tRNA_Me_trans_M"/>
    <property type="match status" value="1"/>
</dbReference>
<accession>A0A3A4NV05</accession>
<feature type="domain" description="tRNA-specific 2-thiouridylase MnmA-like central" evidence="12">
    <location>
        <begin position="219"/>
        <end position="273"/>
    </location>
</feature>
<evidence type="ECO:0000259" key="12">
    <source>
        <dbReference type="Pfam" id="PF20259"/>
    </source>
</evidence>
<dbReference type="NCBIfam" id="TIGR00420">
    <property type="entry name" value="trmU"/>
    <property type="match status" value="1"/>
</dbReference>
<name>A0A3A4NV05_ABYX5</name>
<feature type="binding site" evidence="10">
    <location>
        <begin position="8"/>
        <end position="15"/>
    </location>
    <ligand>
        <name>ATP</name>
        <dbReference type="ChEBI" id="CHEBI:30616"/>
    </ligand>
</feature>
<keyword evidence="1 10" id="KW-0963">Cytoplasm</keyword>
<feature type="binding site" evidence="10">
    <location>
        <position position="126"/>
    </location>
    <ligand>
        <name>ATP</name>
        <dbReference type="ChEBI" id="CHEBI:30616"/>
    </ligand>
</feature>
<dbReference type="GO" id="GO:0000049">
    <property type="term" value="F:tRNA binding"/>
    <property type="evidence" value="ECO:0007669"/>
    <property type="project" value="UniProtKB-KW"/>
</dbReference>
<feature type="binding site" evidence="10">
    <location>
        <position position="34"/>
    </location>
    <ligand>
        <name>ATP</name>
        <dbReference type="ChEBI" id="CHEBI:30616"/>
    </ligand>
</feature>
<dbReference type="AlphaFoldDB" id="A0A3A4NV05"/>
<dbReference type="Gene3D" id="2.40.30.10">
    <property type="entry name" value="Translation factors"/>
    <property type="match status" value="1"/>
</dbReference>
<keyword evidence="6 10" id="KW-0067">ATP-binding</keyword>
<feature type="site" description="Interaction with tRNA" evidence="10">
    <location>
        <position position="339"/>
    </location>
</feature>
<organism evidence="13 14">
    <name type="scientific">Abyssobacteria bacterium (strain SURF_5)</name>
    <dbReference type="NCBI Taxonomy" id="2093360"/>
    <lineage>
        <taxon>Bacteria</taxon>
        <taxon>Pseudomonadati</taxon>
        <taxon>Candidatus Hydrogenedentota</taxon>
        <taxon>Candidatus Abyssobacteria</taxon>
    </lineage>
</organism>
<dbReference type="FunFam" id="3.40.50.620:FF:000115">
    <property type="entry name" value="tRNA-specific 2-thiouridylase MnmA"/>
    <property type="match status" value="1"/>
</dbReference>
<evidence type="ECO:0000256" key="7">
    <source>
        <dbReference type="ARBA" id="ARBA00022884"/>
    </source>
</evidence>
<keyword evidence="5 10" id="KW-0547">Nucleotide-binding</keyword>
<evidence type="ECO:0000256" key="1">
    <source>
        <dbReference type="ARBA" id="ARBA00022490"/>
    </source>
</evidence>
<evidence type="ECO:0000256" key="3">
    <source>
        <dbReference type="ARBA" id="ARBA00022679"/>
    </source>
</evidence>
<evidence type="ECO:0000256" key="2">
    <source>
        <dbReference type="ARBA" id="ARBA00022555"/>
    </source>
</evidence>
<comment type="catalytic activity">
    <reaction evidence="9 10">
        <text>S-sulfanyl-L-cysteinyl-[protein] + uridine(34) in tRNA + AH2 + ATP = 2-thiouridine(34) in tRNA + L-cysteinyl-[protein] + A + AMP + diphosphate + H(+)</text>
        <dbReference type="Rhea" id="RHEA:47032"/>
        <dbReference type="Rhea" id="RHEA-COMP:10131"/>
        <dbReference type="Rhea" id="RHEA-COMP:11726"/>
        <dbReference type="Rhea" id="RHEA-COMP:11727"/>
        <dbReference type="Rhea" id="RHEA-COMP:11728"/>
        <dbReference type="ChEBI" id="CHEBI:13193"/>
        <dbReference type="ChEBI" id="CHEBI:15378"/>
        <dbReference type="ChEBI" id="CHEBI:17499"/>
        <dbReference type="ChEBI" id="CHEBI:29950"/>
        <dbReference type="ChEBI" id="CHEBI:30616"/>
        <dbReference type="ChEBI" id="CHEBI:33019"/>
        <dbReference type="ChEBI" id="CHEBI:61963"/>
        <dbReference type="ChEBI" id="CHEBI:65315"/>
        <dbReference type="ChEBI" id="CHEBI:87170"/>
        <dbReference type="ChEBI" id="CHEBI:456215"/>
        <dbReference type="EC" id="2.8.1.13"/>
    </reaction>
</comment>
<keyword evidence="2 10" id="KW-0820">tRNA-binding</keyword>
<dbReference type="InterPro" id="IPR046884">
    <property type="entry name" value="MnmA-like_central"/>
</dbReference>
<feature type="active site" description="Cysteine persulfide intermediate" evidence="10">
    <location>
        <position position="200"/>
    </location>
</feature>
<evidence type="ECO:0000256" key="9">
    <source>
        <dbReference type="ARBA" id="ARBA00051542"/>
    </source>
</evidence>
<keyword evidence="7 10" id="KW-0694">RNA-binding</keyword>
<comment type="caution">
    <text evidence="10">Lacks conserved residue(s) required for the propagation of feature annotation.</text>
</comment>
<evidence type="ECO:0000256" key="10">
    <source>
        <dbReference type="HAMAP-Rule" id="MF_00144"/>
    </source>
</evidence>
<protein>
    <recommendedName>
        <fullName evidence="10">tRNA-specific 2-thiouridylase MnmA</fullName>
        <ecNumber evidence="10">2.8.1.13</ecNumber>
    </recommendedName>
</protein>
<comment type="caution">
    <text evidence="13">The sequence shown here is derived from an EMBL/GenBank/DDBJ whole genome shotgun (WGS) entry which is preliminary data.</text>
</comment>
<dbReference type="FunFam" id="2.30.30.280:FF:000001">
    <property type="entry name" value="tRNA-specific 2-thiouridylase MnmA"/>
    <property type="match status" value="1"/>
</dbReference>
<dbReference type="InterPro" id="IPR023382">
    <property type="entry name" value="MnmA-like_central_sf"/>
</dbReference>
<dbReference type="HAMAP" id="MF_00144">
    <property type="entry name" value="tRNA_thiouridyl_MnmA"/>
    <property type="match status" value="1"/>
</dbReference>
<dbReference type="PANTHER" id="PTHR11933">
    <property type="entry name" value="TRNA 5-METHYLAMINOMETHYL-2-THIOURIDYLATE -METHYLTRANSFERASE"/>
    <property type="match status" value="1"/>
</dbReference>
<evidence type="ECO:0000313" key="13">
    <source>
        <dbReference type="EMBL" id="RJP21916.1"/>
    </source>
</evidence>
<feature type="site" description="Interaction with tRNA" evidence="10">
    <location>
        <position position="127"/>
    </location>
</feature>
<dbReference type="CDD" id="cd01998">
    <property type="entry name" value="MnmA_TRMU-like"/>
    <property type="match status" value="1"/>
</dbReference>
<evidence type="ECO:0000256" key="6">
    <source>
        <dbReference type="ARBA" id="ARBA00022840"/>
    </source>
</evidence>
<keyword evidence="8" id="KW-1015">Disulfide bond</keyword>
<comment type="function">
    <text evidence="10">Catalyzes the 2-thiolation of uridine at the wobble position (U34) of tRNA, leading to the formation of s(2)U34.</text>
</comment>
<dbReference type="GO" id="GO:0005524">
    <property type="term" value="F:ATP binding"/>
    <property type="evidence" value="ECO:0007669"/>
    <property type="project" value="UniProtKB-KW"/>
</dbReference>
<feature type="region of interest" description="Interaction with tRNA" evidence="10">
    <location>
        <begin position="306"/>
        <end position="307"/>
    </location>
</feature>
<feature type="active site" description="Nucleophile" evidence="10">
    <location>
        <position position="102"/>
    </location>
</feature>
<dbReference type="Gene3D" id="2.30.30.280">
    <property type="entry name" value="Adenine nucleotide alpha hydrolases-like domains"/>
    <property type="match status" value="1"/>
</dbReference>
<dbReference type="Pfam" id="PF03054">
    <property type="entry name" value="tRNA_Me_trans"/>
    <property type="match status" value="1"/>
</dbReference>
<dbReference type="GO" id="GO:0103016">
    <property type="term" value="F:tRNA-uridine 2-sulfurtransferase activity"/>
    <property type="evidence" value="ECO:0007669"/>
    <property type="project" value="UniProtKB-EC"/>
</dbReference>
<sequence>MPETVLALMSGGVDSSVAAAILKRQGFDIIGLTMKVWDEAETDDSERRCCSSIDAADARRVCAKLNSPHYVSNVKAAFRKHVVEPFCAEYLIGRTPNPCIRCNTEIKFNLMLRKASTLGADSVATGHYARISFNADSGRYLLMKGKDLLKDQSYFLYELTQRQLARIKFPVGEYTKSVIRKLARELGLATAEKKESQEICFVTGGDYRDLLSTLAPGAFQSGPIIHVSGRVLGTHSGIANYTIGQRRGLGIAFERPLYVIGFDLAKNAVLVGESEHVLSDALVAEKMNWISIKRLDDRMRAKARIRYKHEESPATISPLEEGKVSVRFDRAQRAIAPGQAVVFYDGELVIGGGTIAEAAR</sequence>
<proteinExistence type="inferred from homology"/>
<feature type="domain" description="tRNA-specific 2-thiouridylase MnmA-like C-terminal" evidence="11">
    <location>
        <begin position="280"/>
        <end position="355"/>
    </location>
</feature>
<dbReference type="Pfam" id="PF20258">
    <property type="entry name" value="tRNA_Me_trans_C"/>
    <property type="match status" value="1"/>
</dbReference>
<dbReference type="Proteomes" id="UP000265882">
    <property type="component" value="Unassembled WGS sequence"/>
</dbReference>
<evidence type="ECO:0000256" key="4">
    <source>
        <dbReference type="ARBA" id="ARBA00022694"/>
    </source>
</evidence>
<dbReference type="Gene3D" id="3.40.50.620">
    <property type="entry name" value="HUPs"/>
    <property type="match status" value="1"/>
</dbReference>